<evidence type="ECO:0000256" key="7">
    <source>
        <dbReference type="ARBA" id="ARBA00022722"/>
    </source>
</evidence>
<dbReference type="GO" id="GO:0008800">
    <property type="term" value="F:beta-lactamase activity"/>
    <property type="evidence" value="ECO:0007669"/>
    <property type="project" value="UniProtKB-EC"/>
</dbReference>
<keyword evidence="8" id="KW-0227">DNA damage</keyword>
<dbReference type="GO" id="GO:0003684">
    <property type="term" value="F:damaged DNA binding"/>
    <property type="evidence" value="ECO:0007669"/>
    <property type="project" value="TreeGrafter"/>
</dbReference>
<keyword evidence="19" id="KW-1185">Reference proteome</keyword>
<evidence type="ECO:0000256" key="12">
    <source>
        <dbReference type="ARBA" id="ARBA00023204"/>
    </source>
</evidence>
<name>A0A7K6WM95_STECA</name>
<dbReference type="GO" id="GO:0006303">
    <property type="term" value="P:double-strand break repair via nonhomologous end joining"/>
    <property type="evidence" value="ECO:0007669"/>
    <property type="project" value="TreeGrafter"/>
</dbReference>
<evidence type="ECO:0000256" key="15">
    <source>
        <dbReference type="ARBA" id="ARBA00041693"/>
    </source>
</evidence>
<sequence length="403" mass="45373">RPPQVPTRWIRPLEVGQSHALGEEVTVTLLDSNHCPGSVMFLFEGAFGTILYTGDFRYTSAMQGEPALRGRRIDRLYLDNTYCHPHRALPSRQRATRQAAHVIRTHPQHRVVIGVYSLGKEALLVDLAVEFSTWVVVSPWRLEQMRLLELPDVFTTEEEAGWIRAVDVTEIRWDTLVSWNTLHPTIAILPTGRPVKVTHPNIHPVPYSDHSSFSELCEFVKWLKPCSVIPIVRGTMCQAYFQKYLSSAPQALPDLGLPKPVPECVPQQSKRKGREPACLLKRAAWHSVPRGVVYEPPEKYTEKSEEFTGVKVPQQNCCKSALSLEEGCACYTGNEKGKEELSGEQLGVAREAGTVSQVPVSYEDFPTGLAEQYLLTPLNILKQNSSQKFDKLVEDFFRRGEAP</sequence>
<evidence type="ECO:0000256" key="1">
    <source>
        <dbReference type="ARBA" id="ARBA00001526"/>
    </source>
</evidence>
<dbReference type="Pfam" id="PF07522">
    <property type="entry name" value="DRMBL"/>
    <property type="match status" value="1"/>
</dbReference>
<evidence type="ECO:0000256" key="16">
    <source>
        <dbReference type="ARBA" id="ARBA00042738"/>
    </source>
</evidence>
<dbReference type="GO" id="GO:0005634">
    <property type="term" value="C:nucleus"/>
    <property type="evidence" value="ECO:0007669"/>
    <property type="project" value="UniProtKB-SubCell"/>
</dbReference>
<keyword evidence="11" id="KW-0779">Telomere</keyword>
<accession>A0A7K6WM95</accession>
<dbReference type="PANTHER" id="PTHR23240:SF26">
    <property type="entry name" value="5' EXONUCLEASE APOLLO"/>
    <property type="match status" value="1"/>
</dbReference>
<feature type="domain" description="DNA repair metallo-beta-lactamase" evidence="17">
    <location>
        <begin position="200"/>
        <end position="233"/>
    </location>
</feature>
<evidence type="ECO:0000256" key="2">
    <source>
        <dbReference type="ARBA" id="ARBA00004123"/>
    </source>
</evidence>
<dbReference type="GO" id="GO:0035312">
    <property type="term" value="F:5'-3' DNA exonuclease activity"/>
    <property type="evidence" value="ECO:0007669"/>
    <property type="project" value="TreeGrafter"/>
</dbReference>
<dbReference type="GO" id="GO:0036297">
    <property type="term" value="P:interstrand cross-link repair"/>
    <property type="evidence" value="ECO:0007669"/>
    <property type="project" value="TreeGrafter"/>
</dbReference>
<evidence type="ECO:0000313" key="18">
    <source>
        <dbReference type="EMBL" id="NWX48497.1"/>
    </source>
</evidence>
<feature type="non-terminal residue" evidence="18">
    <location>
        <position position="1"/>
    </location>
</feature>
<evidence type="ECO:0000256" key="5">
    <source>
        <dbReference type="ARBA" id="ARBA00012865"/>
    </source>
</evidence>
<evidence type="ECO:0000256" key="8">
    <source>
        <dbReference type="ARBA" id="ARBA00022763"/>
    </source>
</evidence>
<dbReference type="PANTHER" id="PTHR23240">
    <property type="entry name" value="DNA CROSS-LINK REPAIR PROTEIN PSO2/SNM1-RELATED"/>
    <property type="match status" value="1"/>
</dbReference>
<evidence type="ECO:0000313" key="19">
    <source>
        <dbReference type="Proteomes" id="UP000516988"/>
    </source>
</evidence>
<keyword evidence="12" id="KW-0234">DNA repair</keyword>
<comment type="subcellular location">
    <subcellularLocation>
        <location evidence="3">Chromosome</location>
        <location evidence="3">Telomere</location>
    </subcellularLocation>
    <subcellularLocation>
        <location evidence="2">Nucleus</location>
    </subcellularLocation>
</comment>
<keyword evidence="13" id="KW-0539">Nucleus</keyword>
<evidence type="ECO:0000256" key="6">
    <source>
        <dbReference type="ARBA" id="ARBA00022454"/>
    </source>
</evidence>
<dbReference type="Gene3D" id="3.60.15.10">
    <property type="entry name" value="Ribonuclease Z/Hydroxyacylglutathione hydrolase-like"/>
    <property type="match status" value="1"/>
</dbReference>
<evidence type="ECO:0000256" key="11">
    <source>
        <dbReference type="ARBA" id="ARBA00022895"/>
    </source>
</evidence>
<dbReference type="Proteomes" id="UP000516988">
    <property type="component" value="Unassembled WGS sequence"/>
</dbReference>
<evidence type="ECO:0000256" key="4">
    <source>
        <dbReference type="ARBA" id="ARBA00010304"/>
    </source>
</evidence>
<dbReference type="EMBL" id="VZSC01013682">
    <property type="protein sequence ID" value="NWX48497.1"/>
    <property type="molecule type" value="Genomic_DNA"/>
</dbReference>
<keyword evidence="10 18" id="KW-0269">Exonuclease</keyword>
<protein>
    <recommendedName>
        <fullName evidence="14">5' exonuclease Apollo</fullName>
        <ecNumber evidence="5">3.5.2.6</ecNumber>
    </recommendedName>
    <alternativeName>
        <fullName evidence="15">DNA cross-link repair 1B protein</fullName>
    </alternativeName>
    <alternativeName>
        <fullName evidence="16">SNM1 homolog B</fullName>
    </alternativeName>
</protein>
<dbReference type="InterPro" id="IPR036866">
    <property type="entry name" value="RibonucZ/Hydroxyglut_hydro"/>
</dbReference>
<dbReference type="GO" id="GO:0000781">
    <property type="term" value="C:chromosome, telomeric region"/>
    <property type="evidence" value="ECO:0007669"/>
    <property type="project" value="UniProtKB-SubCell"/>
</dbReference>
<feature type="non-terminal residue" evidence="18">
    <location>
        <position position="403"/>
    </location>
</feature>
<evidence type="ECO:0000256" key="9">
    <source>
        <dbReference type="ARBA" id="ARBA00022801"/>
    </source>
</evidence>
<keyword evidence="7" id="KW-0540">Nuclease</keyword>
<keyword evidence="9" id="KW-0378">Hydrolase</keyword>
<comment type="catalytic activity">
    <reaction evidence="1">
        <text>a beta-lactam + H2O = a substituted beta-amino acid</text>
        <dbReference type="Rhea" id="RHEA:20401"/>
        <dbReference type="ChEBI" id="CHEBI:15377"/>
        <dbReference type="ChEBI" id="CHEBI:35627"/>
        <dbReference type="ChEBI" id="CHEBI:140347"/>
        <dbReference type="EC" id="3.5.2.6"/>
    </reaction>
</comment>
<keyword evidence="6" id="KW-0158">Chromosome</keyword>
<dbReference type="InterPro" id="IPR011084">
    <property type="entry name" value="DRMBL"/>
</dbReference>
<evidence type="ECO:0000256" key="13">
    <source>
        <dbReference type="ARBA" id="ARBA00023242"/>
    </source>
</evidence>
<evidence type="ECO:0000256" key="14">
    <source>
        <dbReference type="ARBA" id="ARBA00039555"/>
    </source>
</evidence>
<dbReference type="EC" id="3.5.2.6" evidence="5"/>
<reference evidence="18 19" key="1">
    <citation type="submission" date="2019-09" db="EMBL/GenBank/DDBJ databases">
        <title>Bird 10,000 Genomes (B10K) Project - Family phase.</title>
        <authorList>
            <person name="Zhang G."/>
        </authorList>
    </citation>
    <scope>NUCLEOTIDE SEQUENCE [LARGE SCALE GENOMIC DNA]</scope>
    <source>
        <strain evidence="18">OUT-0004</strain>
    </source>
</reference>
<dbReference type="AlphaFoldDB" id="A0A7K6WM95"/>
<organism evidence="18 19">
    <name type="scientific">Steatornis caripensis</name>
    <name type="common">Oilbird</name>
    <dbReference type="NCBI Taxonomy" id="48435"/>
    <lineage>
        <taxon>Eukaryota</taxon>
        <taxon>Metazoa</taxon>
        <taxon>Chordata</taxon>
        <taxon>Craniata</taxon>
        <taxon>Vertebrata</taxon>
        <taxon>Euteleostomi</taxon>
        <taxon>Archelosauria</taxon>
        <taxon>Archosauria</taxon>
        <taxon>Dinosauria</taxon>
        <taxon>Saurischia</taxon>
        <taxon>Theropoda</taxon>
        <taxon>Coelurosauria</taxon>
        <taxon>Aves</taxon>
        <taxon>Neognathae</taxon>
        <taxon>Neoaves</taxon>
        <taxon>Strisores</taxon>
        <taxon>Caprimulgiformes</taxon>
        <taxon>Steatornithidae</taxon>
        <taxon>Steatornis</taxon>
    </lineage>
</organism>
<evidence type="ECO:0000256" key="10">
    <source>
        <dbReference type="ARBA" id="ARBA00022839"/>
    </source>
</evidence>
<comment type="caution">
    <text evidence="18">The sequence shown here is derived from an EMBL/GenBank/DDBJ whole genome shotgun (WGS) entry which is preliminary data.</text>
</comment>
<comment type="similarity">
    <text evidence="4">Belongs to the DNA repair metallo-beta-lactamase (DRMBL) family.</text>
</comment>
<gene>
    <name evidence="18" type="primary">Dclre1b</name>
    <name evidence="18" type="ORF">STECAR_R03526</name>
</gene>
<evidence type="ECO:0000259" key="17">
    <source>
        <dbReference type="Pfam" id="PF07522"/>
    </source>
</evidence>
<proteinExistence type="inferred from homology"/>
<dbReference type="SUPFAM" id="SSF56281">
    <property type="entry name" value="Metallo-hydrolase/oxidoreductase"/>
    <property type="match status" value="1"/>
</dbReference>
<evidence type="ECO:0000256" key="3">
    <source>
        <dbReference type="ARBA" id="ARBA00004574"/>
    </source>
</evidence>
<dbReference type="OrthoDB" id="262529at2759"/>
<dbReference type="GO" id="GO:0000723">
    <property type="term" value="P:telomere maintenance"/>
    <property type="evidence" value="ECO:0007669"/>
    <property type="project" value="TreeGrafter"/>
</dbReference>
<dbReference type="FunFam" id="3.40.50.12650:FF:000003">
    <property type="entry name" value="DNA cross-link repair 1B"/>
    <property type="match status" value="1"/>
</dbReference>
<dbReference type="Gene3D" id="3.40.50.12650">
    <property type="match status" value="1"/>
</dbReference>